<dbReference type="InterPro" id="IPR001164">
    <property type="entry name" value="ArfGAP_dom"/>
</dbReference>
<dbReference type="InterPro" id="IPR037278">
    <property type="entry name" value="ARFGAP/RecO"/>
</dbReference>
<feature type="domain" description="Arf-GAP" evidence="7">
    <location>
        <begin position="13"/>
        <end position="86"/>
    </location>
</feature>
<evidence type="ECO:0000313" key="8">
    <source>
        <dbReference type="EMBL" id="EOB14376.1"/>
    </source>
</evidence>
<keyword evidence="2" id="KW-0479">Metal-binding</keyword>
<dbReference type="STRING" id="578461.R0KUA5"/>
<dbReference type="Pfam" id="PF01412">
    <property type="entry name" value="ArfGap"/>
    <property type="match status" value="1"/>
</dbReference>
<keyword evidence="3 5" id="KW-0863">Zinc-finger</keyword>
<gene>
    <name evidence="8" type="primary">AGD8</name>
    <name evidence="8" type="ORF">NBO_28g0015</name>
</gene>
<dbReference type="InterPro" id="IPR038508">
    <property type="entry name" value="ArfGAP_dom_sf"/>
</dbReference>
<evidence type="ECO:0000313" key="9">
    <source>
        <dbReference type="Proteomes" id="UP000016927"/>
    </source>
</evidence>
<sequence>MEENKVLDKTTSDNFIKFLKTNSPNKQCADCSKHSPVWVSLSFGIFLCSDCASKHRALGVAVSKVKSTLLDTWTVGDLRRLSVSGNGMIHELGDIKDIRLKYLKGEDYKRKIDLKVKQSLKQKPGLDFMERGDRKGNVIVNEVKAVPIPKFRDSEFVKEENVIKEKTEDKVKIKKENIFLIKKKDTPTVTKSDKKYEINDMPNTRLGFGSKLNK</sequence>
<dbReference type="Gene3D" id="1.10.220.150">
    <property type="entry name" value="Arf GTPase activating protein"/>
    <property type="match status" value="1"/>
</dbReference>
<name>R0KUA5_NOSB1</name>
<evidence type="ECO:0000256" key="1">
    <source>
        <dbReference type="ARBA" id="ARBA00022468"/>
    </source>
</evidence>
<dbReference type="AlphaFoldDB" id="R0KUA5"/>
<dbReference type="SMART" id="SM00105">
    <property type="entry name" value="ArfGap"/>
    <property type="match status" value="1"/>
</dbReference>
<dbReference type="EMBL" id="KB908936">
    <property type="protein sequence ID" value="EOB14376.1"/>
    <property type="molecule type" value="Genomic_DNA"/>
</dbReference>
<evidence type="ECO:0000256" key="4">
    <source>
        <dbReference type="ARBA" id="ARBA00022833"/>
    </source>
</evidence>
<dbReference type="OrthoDB" id="2195824at2759"/>
<evidence type="ECO:0000256" key="2">
    <source>
        <dbReference type="ARBA" id="ARBA00022723"/>
    </source>
</evidence>
<dbReference type="GO" id="GO:0005096">
    <property type="term" value="F:GTPase activator activity"/>
    <property type="evidence" value="ECO:0007669"/>
    <property type="project" value="UniProtKB-KW"/>
</dbReference>
<evidence type="ECO:0000256" key="5">
    <source>
        <dbReference type="PROSITE-ProRule" id="PRU00288"/>
    </source>
</evidence>
<organism evidence="8 9">
    <name type="scientific">Nosema bombycis (strain CQ1 / CVCC 102059)</name>
    <name type="common">Microsporidian parasite</name>
    <name type="synonym">Pebrine of silkworm</name>
    <dbReference type="NCBI Taxonomy" id="578461"/>
    <lineage>
        <taxon>Eukaryota</taxon>
        <taxon>Fungi</taxon>
        <taxon>Fungi incertae sedis</taxon>
        <taxon>Microsporidia</taxon>
        <taxon>Nosematidae</taxon>
        <taxon>Nosema</taxon>
    </lineage>
</organism>
<dbReference type="SUPFAM" id="SSF57863">
    <property type="entry name" value="ArfGap/RecO-like zinc finger"/>
    <property type="match status" value="1"/>
</dbReference>
<dbReference type="Proteomes" id="UP000016927">
    <property type="component" value="Unassembled WGS sequence"/>
</dbReference>
<evidence type="ECO:0000256" key="3">
    <source>
        <dbReference type="ARBA" id="ARBA00022771"/>
    </source>
</evidence>
<protein>
    <submittedName>
        <fullName evidence="8">GTPase-activating protein 8</fullName>
    </submittedName>
</protein>
<dbReference type="PROSITE" id="PS50115">
    <property type="entry name" value="ARFGAP"/>
    <property type="match status" value="1"/>
</dbReference>
<dbReference type="GO" id="GO:0048205">
    <property type="term" value="P:COPI coating of Golgi vesicle"/>
    <property type="evidence" value="ECO:0007669"/>
    <property type="project" value="TreeGrafter"/>
</dbReference>
<keyword evidence="1" id="KW-0343">GTPase activation</keyword>
<dbReference type="PRINTS" id="PR00405">
    <property type="entry name" value="REVINTRACTNG"/>
</dbReference>
<dbReference type="OMA" id="FFICYEC"/>
<dbReference type="PANTHER" id="PTHR45686">
    <property type="entry name" value="ADP-RIBOSYLATION FACTOR GTPASE ACTIVATING PROTEIN 3, ISOFORM H-RELATED"/>
    <property type="match status" value="1"/>
</dbReference>
<keyword evidence="4" id="KW-0862">Zinc</keyword>
<evidence type="ECO:0000256" key="6">
    <source>
        <dbReference type="SAM" id="MobiDB-lite"/>
    </source>
</evidence>
<evidence type="ECO:0000259" key="7">
    <source>
        <dbReference type="PROSITE" id="PS50115"/>
    </source>
</evidence>
<dbReference type="VEuPathDB" id="MicrosporidiaDB:NBO_28g0015"/>
<dbReference type="PANTHER" id="PTHR45686:SF4">
    <property type="entry name" value="ADP-RIBOSYLATION FACTOR GTPASE ACTIVATING PROTEIN 3, ISOFORM H"/>
    <property type="match status" value="1"/>
</dbReference>
<dbReference type="GO" id="GO:0008270">
    <property type="term" value="F:zinc ion binding"/>
    <property type="evidence" value="ECO:0007669"/>
    <property type="project" value="UniProtKB-KW"/>
</dbReference>
<accession>R0KUA5</accession>
<feature type="region of interest" description="Disordered" evidence="6">
    <location>
        <begin position="191"/>
        <end position="214"/>
    </location>
</feature>
<dbReference type="GO" id="GO:0000139">
    <property type="term" value="C:Golgi membrane"/>
    <property type="evidence" value="ECO:0007669"/>
    <property type="project" value="GOC"/>
</dbReference>
<reference evidence="8 9" key="1">
    <citation type="journal article" date="2013" name="BMC Genomics">
        <title>Comparative genomics of parasitic silkworm microsporidia reveal an association between genome expansion and host adaptation.</title>
        <authorList>
            <person name="Pan G."/>
            <person name="Xu J."/>
            <person name="Li T."/>
            <person name="Xia Q."/>
            <person name="Liu S.L."/>
            <person name="Zhang G."/>
            <person name="Li S."/>
            <person name="Li C."/>
            <person name="Liu H."/>
            <person name="Yang L."/>
            <person name="Liu T."/>
            <person name="Zhang X."/>
            <person name="Wu Z."/>
            <person name="Fan W."/>
            <person name="Dang X."/>
            <person name="Xiang H."/>
            <person name="Tao M."/>
            <person name="Li Y."/>
            <person name="Hu J."/>
            <person name="Li Z."/>
            <person name="Lin L."/>
            <person name="Luo J."/>
            <person name="Geng L."/>
            <person name="Wang L."/>
            <person name="Long M."/>
            <person name="Wan Y."/>
            <person name="He N."/>
            <person name="Zhang Z."/>
            <person name="Lu C."/>
            <person name="Keeling P.J."/>
            <person name="Wang J."/>
            <person name="Xiang Z."/>
            <person name="Zhou Z."/>
        </authorList>
    </citation>
    <scope>NUCLEOTIDE SEQUENCE [LARGE SCALE GENOMIC DNA]</scope>
    <source>
        <strain evidence="9">CQ1 / CVCC 102059</strain>
    </source>
</reference>
<dbReference type="HOGENOM" id="CLU_109502_0_0_1"/>
<keyword evidence="9" id="KW-1185">Reference proteome</keyword>
<proteinExistence type="predicted"/>